<comment type="caution">
    <text evidence="1">The sequence shown here is derived from an EMBL/GenBank/DDBJ whole genome shotgun (WGS) entry which is preliminary data.</text>
</comment>
<evidence type="ECO:0000313" key="1">
    <source>
        <dbReference type="EMBL" id="KAJ3254499.1"/>
    </source>
</evidence>
<protein>
    <submittedName>
        <fullName evidence="1">Uncharacterized protein</fullName>
    </submittedName>
</protein>
<reference evidence="1" key="1">
    <citation type="submission" date="2020-05" db="EMBL/GenBank/DDBJ databases">
        <title>Phylogenomic resolution of chytrid fungi.</title>
        <authorList>
            <person name="Stajich J.E."/>
            <person name="Amses K."/>
            <person name="Simmons R."/>
            <person name="Seto K."/>
            <person name="Myers J."/>
            <person name="Bonds A."/>
            <person name="Quandt C.A."/>
            <person name="Barry K."/>
            <person name="Liu P."/>
            <person name="Grigoriev I."/>
            <person name="Longcore J.E."/>
            <person name="James T.Y."/>
        </authorList>
    </citation>
    <scope>NUCLEOTIDE SEQUENCE</scope>
    <source>
        <strain evidence="1">PLAUS21</strain>
    </source>
</reference>
<sequence>MYHKIALETFTDITFVHDKNAIQIMGDTQEDVFKAQSQLNLLFFPVNTKSKKSWARPDRPGKFILTKANGDKGGI</sequence>
<dbReference type="AlphaFoldDB" id="A0AAD5UFR6"/>
<dbReference type="Proteomes" id="UP001210925">
    <property type="component" value="Unassembled WGS sequence"/>
</dbReference>
<name>A0AAD5UFR6_9FUNG</name>
<evidence type="ECO:0000313" key="2">
    <source>
        <dbReference type="Proteomes" id="UP001210925"/>
    </source>
</evidence>
<gene>
    <name evidence="1" type="ORF">HK103_007135</name>
</gene>
<accession>A0AAD5UFR6</accession>
<organism evidence="1 2">
    <name type="scientific">Boothiomyces macroporosus</name>
    <dbReference type="NCBI Taxonomy" id="261099"/>
    <lineage>
        <taxon>Eukaryota</taxon>
        <taxon>Fungi</taxon>
        <taxon>Fungi incertae sedis</taxon>
        <taxon>Chytridiomycota</taxon>
        <taxon>Chytridiomycota incertae sedis</taxon>
        <taxon>Chytridiomycetes</taxon>
        <taxon>Rhizophydiales</taxon>
        <taxon>Terramycetaceae</taxon>
        <taxon>Boothiomyces</taxon>
    </lineage>
</organism>
<keyword evidence="2" id="KW-1185">Reference proteome</keyword>
<proteinExistence type="predicted"/>
<dbReference type="EMBL" id="JADGKB010000084">
    <property type="protein sequence ID" value="KAJ3254499.1"/>
    <property type="molecule type" value="Genomic_DNA"/>
</dbReference>